<dbReference type="SMART" id="SM00408">
    <property type="entry name" value="IGc2"/>
    <property type="match status" value="6"/>
</dbReference>
<keyword evidence="2" id="KW-0677">Repeat</keyword>
<dbReference type="PROSITE" id="PS50835">
    <property type="entry name" value="IG_LIKE"/>
    <property type="match status" value="6"/>
</dbReference>
<evidence type="ECO:0000256" key="4">
    <source>
        <dbReference type="ARBA" id="ARBA00023319"/>
    </source>
</evidence>
<evidence type="ECO:0000256" key="1">
    <source>
        <dbReference type="ARBA" id="ARBA00022729"/>
    </source>
</evidence>
<feature type="domain" description="Ig-like" evidence="5">
    <location>
        <begin position="111"/>
        <end position="199"/>
    </location>
</feature>
<dbReference type="InterPro" id="IPR013098">
    <property type="entry name" value="Ig_I-set"/>
</dbReference>
<accession>A0A8C4N589</accession>
<dbReference type="Gene3D" id="2.60.40.10">
    <property type="entry name" value="Immunoglobulins"/>
    <property type="match status" value="6"/>
</dbReference>
<dbReference type="InterPro" id="IPR051170">
    <property type="entry name" value="Neural/epithelial_adhesion"/>
</dbReference>
<dbReference type="GO" id="GO:0055013">
    <property type="term" value="P:cardiac muscle cell development"/>
    <property type="evidence" value="ECO:0007669"/>
    <property type="project" value="UniProtKB-ARBA"/>
</dbReference>
<feature type="domain" description="Ig-like" evidence="5">
    <location>
        <begin position="393"/>
        <end position="479"/>
    </location>
</feature>
<dbReference type="InterPro" id="IPR003598">
    <property type="entry name" value="Ig_sub2"/>
</dbReference>
<evidence type="ECO:0000259" key="5">
    <source>
        <dbReference type="PROSITE" id="PS50835"/>
    </source>
</evidence>
<dbReference type="Pfam" id="PF07679">
    <property type="entry name" value="I-set"/>
    <property type="match status" value="6"/>
</dbReference>
<sequence length="624" mass="69306">MAHLRYRCHDRAFHPTFTRKLKDIEADLGLPTVLDCKVSGSLAMTVSWLKDDEDIFESDKFNMTFIDRTPTLTISRVDVHDRGQYTCKVCNVAGTDTCTSSLTVVDRTVPPSFTRRLKKLEADMGSTAILDCKVSGSMPISTSWYKDGMDVFAGEKHKLTFTDRTATLTILHTNVSDRGNYTCKASNMAGSDTCSAMLMVVGMLHVPPSFLRKLKKTEVQVGTHVTFDCSLSGTMPMVISWFKNDHEIFDGDNYSLHLMEKTSTLTIHSAELSDVGVYTCKGSNSAGSNSSSAALFVKEPAHFRKKPEDQQVVAGNKAVITFCFSGTPDIDVRLYKDSKLIKSRGRFHIVSSRNESTLQISDSEKGDSGTYICRIQNEAGEDTCSTTLLILEPAYFIKELEGTEALASSTVHLECEVAGTPEIQVSWHKGTMKMRTTDKCKISLTNNMAVLELRDISNADSGEYSCKAVNTYVTNLLLSSYPTITPSFIKKLRKVDLYSSVVLECSISGSLPITISWFKDGVEIDDEETYRMSFIDRTASLKILNAAQSDKGTYMCKAINSAGSVTCAAMLNVIGVWAEIFEFRVTHELLSKSLYILVIHLNFYHLKKTYLQPFQSSADNINHF</sequence>
<dbReference type="GO" id="GO:0003007">
    <property type="term" value="P:heart morphogenesis"/>
    <property type="evidence" value="ECO:0007669"/>
    <property type="project" value="UniProtKB-ARBA"/>
</dbReference>
<dbReference type="InterPro" id="IPR003599">
    <property type="entry name" value="Ig_sub"/>
</dbReference>
<keyword evidence="3" id="KW-1015">Disulfide bond</keyword>
<protein>
    <recommendedName>
        <fullName evidence="5">Ig-like domain-containing protein</fullName>
    </recommendedName>
</protein>
<feature type="domain" description="Ig-like" evidence="5">
    <location>
        <begin position="482"/>
        <end position="572"/>
    </location>
</feature>
<dbReference type="Proteomes" id="UP000694388">
    <property type="component" value="Unplaced"/>
</dbReference>
<dbReference type="InterPro" id="IPR036179">
    <property type="entry name" value="Ig-like_dom_sf"/>
</dbReference>
<dbReference type="InterPro" id="IPR013783">
    <property type="entry name" value="Ig-like_fold"/>
</dbReference>
<reference evidence="6" key="2">
    <citation type="submission" date="2025-09" db="UniProtKB">
        <authorList>
            <consortium name="Ensembl"/>
        </authorList>
    </citation>
    <scope>IDENTIFICATION</scope>
</reference>
<feature type="domain" description="Ig-like" evidence="5">
    <location>
        <begin position="300"/>
        <end position="389"/>
    </location>
</feature>
<dbReference type="OMA" id="KLEMGMA"/>
<keyword evidence="4" id="KW-0393">Immunoglobulin domain</keyword>
<dbReference type="CDD" id="cd00096">
    <property type="entry name" value="Ig"/>
    <property type="match status" value="4"/>
</dbReference>
<keyword evidence="1" id="KW-0732">Signal</keyword>
<dbReference type="GO" id="GO:0043005">
    <property type="term" value="C:neuron projection"/>
    <property type="evidence" value="ECO:0007669"/>
    <property type="project" value="TreeGrafter"/>
</dbReference>
<feature type="domain" description="Ig-like" evidence="5">
    <location>
        <begin position="15"/>
        <end position="103"/>
    </location>
</feature>
<dbReference type="PANTHER" id="PTHR12231:SF218">
    <property type="entry name" value="MICROFIBRILLAR-ASSOCIATED PROTEIN 3-LIKE"/>
    <property type="match status" value="1"/>
</dbReference>
<dbReference type="SMART" id="SM00409">
    <property type="entry name" value="IG"/>
    <property type="match status" value="6"/>
</dbReference>
<dbReference type="InterPro" id="IPR013106">
    <property type="entry name" value="Ig_V-set"/>
</dbReference>
<dbReference type="AlphaFoldDB" id="A0A8C4N589"/>
<dbReference type="PANTHER" id="PTHR12231">
    <property type="entry name" value="CTX-RELATED TYPE I TRANSMEMBRANE PROTEIN"/>
    <property type="match status" value="1"/>
</dbReference>
<dbReference type="Ensembl" id="ENSEBUT00000002940.1">
    <property type="protein sequence ID" value="ENSEBUP00000002584.1"/>
    <property type="gene ID" value="ENSEBUG00000001910.1"/>
</dbReference>
<organism evidence="6 7">
    <name type="scientific">Eptatretus burgeri</name>
    <name type="common">Inshore hagfish</name>
    <dbReference type="NCBI Taxonomy" id="7764"/>
    <lineage>
        <taxon>Eukaryota</taxon>
        <taxon>Metazoa</taxon>
        <taxon>Chordata</taxon>
        <taxon>Craniata</taxon>
        <taxon>Vertebrata</taxon>
        <taxon>Cyclostomata</taxon>
        <taxon>Myxini</taxon>
        <taxon>Myxiniformes</taxon>
        <taxon>Myxinidae</taxon>
        <taxon>Eptatretinae</taxon>
        <taxon>Eptatretus</taxon>
    </lineage>
</organism>
<dbReference type="FunFam" id="2.60.40.10:FF:000022">
    <property type="entry name" value="Cardiac titin"/>
    <property type="match status" value="5"/>
</dbReference>
<feature type="domain" description="Ig-like" evidence="5">
    <location>
        <begin position="208"/>
        <end position="296"/>
    </location>
</feature>
<dbReference type="FunFam" id="2.60.40.10:FF:000107">
    <property type="entry name" value="Myosin, light chain kinase a"/>
    <property type="match status" value="1"/>
</dbReference>
<reference evidence="6" key="1">
    <citation type="submission" date="2025-08" db="UniProtKB">
        <authorList>
            <consortium name="Ensembl"/>
        </authorList>
    </citation>
    <scope>IDENTIFICATION</scope>
</reference>
<evidence type="ECO:0000313" key="7">
    <source>
        <dbReference type="Proteomes" id="UP000694388"/>
    </source>
</evidence>
<keyword evidence="7" id="KW-1185">Reference proteome</keyword>
<name>A0A8C4N589_EPTBU</name>
<dbReference type="InterPro" id="IPR007110">
    <property type="entry name" value="Ig-like_dom"/>
</dbReference>
<evidence type="ECO:0000313" key="6">
    <source>
        <dbReference type="Ensembl" id="ENSEBUP00000002584.1"/>
    </source>
</evidence>
<dbReference type="GeneTree" id="ENSGT01110000267173"/>
<evidence type="ECO:0000256" key="3">
    <source>
        <dbReference type="ARBA" id="ARBA00023157"/>
    </source>
</evidence>
<evidence type="ECO:0000256" key="2">
    <source>
        <dbReference type="ARBA" id="ARBA00022737"/>
    </source>
</evidence>
<proteinExistence type="predicted"/>
<dbReference type="SUPFAM" id="SSF48726">
    <property type="entry name" value="Immunoglobulin"/>
    <property type="match status" value="6"/>
</dbReference>
<dbReference type="SMART" id="SM00406">
    <property type="entry name" value="IGv"/>
    <property type="match status" value="5"/>
</dbReference>